<evidence type="ECO:0000313" key="1">
    <source>
        <dbReference type="EMBL" id="SVC70130.1"/>
    </source>
</evidence>
<dbReference type="Gene3D" id="1.10.1200.10">
    <property type="entry name" value="ACP-like"/>
    <property type="match status" value="1"/>
</dbReference>
<name>A0A382PBE3_9ZZZZ</name>
<dbReference type="EMBL" id="UINC01105866">
    <property type="protein sequence ID" value="SVC70130.1"/>
    <property type="molecule type" value="Genomic_DNA"/>
</dbReference>
<gene>
    <name evidence="1" type="ORF">METZ01_LOCUS322984</name>
</gene>
<organism evidence="1">
    <name type="scientific">marine metagenome</name>
    <dbReference type="NCBI Taxonomy" id="408172"/>
    <lineage>
        <taxon>unclassified sequences</taxon>
        <taxon>metagenomes</taxon>
        <taxon>ecological metagenomes</taxon>
    </lineage>
</organism>
<protein>
    <recommendedName>
        <fullName evidence="2">Carrier domain-containing protein</fullName>
    </recommendedName>
</protein>
<dbReference type="SUPFAM" id="SSF47336">
    <property type="entry name" value="ACP-like"/>
    <property type="match status" value="1"/>
</dbReference>
<dbReference type="InterPro" id="IPR036736">
    <property type="entry name" value="ACP-like_sf"/>
</dbReference>
<accession>A0A382PBE3</accession>
<evidence type="ECO:0008006" key="2">
    <source>
        <dbReference type="Google" id="ProtNLM"/>
    </source>
</evidence>
<sequence>MSNSNNLKSEIKNIFFGVFPNLKEEEFDWEKHQSGYDDWDSFAQMQLITATESKFKIKFDIDDVIAITCANDLLKFIESHS</sequence>
<dbReference type="AlphaFoldDB" id="A0A382PBE3"/>
<reference evidence="1" key="1">
    <citation type="submission" date="2018-05" db="EMBL/GenBank/DDBJ databases">
        <authorList>
            <person name="Lanie J.A."/>
            <person name="Ng W.-L."/>
            <person name="Kazmierczak K.M."/>
            <person name="Andrzejewski T.M."/>
            <person name="Davidsen T.M."/>
            <person name="Wayne K.J."/>
            <person name="Tettelin H."/>
            <person name="Glass J.I."/>
            <person name="Rusch D."/>
            <person name="Podicherti R."/>
            <person name="Tsui H.-C.T."/>
            <person name="Winkler M.E."/>
        </authorList>
    </citation>
    <scope>NUCLEOTIDE SEQUENCE</scope>
</reference>
<proteinExistence type="predicted"/>